<dbReference type="Proteomes" id="UP000256779">
    <property type="component" value="Unassembled WGS sequence"/>
</dbReference>
<dbReference type="EMBL" id="QREG01000028">
    <property type="protein sequence ID" value="RED92827.1"/>
    <property type="molecule type" value="Genomic_DNA"/>
</dbReference>
<organism evidence="3 4">
    <name type="scientific">Marinoscillum furvescens DSM 4134</name>
    <dbReference type="NCBI Taxonomy" id="1122208"/>
    <lineage>
        <taxon>Bacteria</taxon>
        <taxon>Pseudomonadati</taxon>
        <taxon>Bacteroidota</taxon>
        <taxon>Cytophagia</taxon>
        <taxon>Cytophagales</taxon>
        <taxon>Reichenbachiellaceae</taxon>
        <taxon>Marinoscillum</taxon>
    </lineage>
</organism>
<dbReference type="RefSeq" id="WP_170148126.1">
    <property type="nucleotide sequence ID" value="NZ_QREG01000028.1"/>
</dbReference>
<proteinExistence type="predicted"/>
<comment type="caution">
    <text evidence="3">The sequence shown here is derived from an EMBL/GenBank/DDBJ whole genome shotgun (WGS) entry which is preliminary data.</text>
</comment>
<gene>
    <name evidence="3" type="ORF">C7460_12844</name>
</gene>
<keyword evidence="4" id="KW-1185">Reference proteome</keyword>
<protein>
    <recommendedName>
        <fullName evidence="5">Secreted protein</fullName>
    </recommendedName>
</protein>
<evidence type="ECO:0000313" key="4">
    <source>
        <dbReference type="Proteomes" id="UP000256779"/>
    </source>
</evidence>
<reference evidence="3 4" key="1">
    <citation type="submission" date="2018-07" db="EMBL/GenBank/DDBJ databases">
        <title>Genomic Encyclopedia of Type Strains, Phase IV (KMG-IV): sequencing the most valuable type-strain genomes for metagenomic binning, comparative biology and taxonomic classification.</title>
        <authorList>
            <person name="Goeker M."/>
        </authorList>
    </citation>
    <scope>NUCLEOTIDE SEQUENCE [LARGE SCALE GENOMIC DNA]</scope>
    <source>
        <strain evidence="3 4">DSM 4134</strain>
    </source>
</reference>
<keyword evidence="2" id="KW-0732">Signal</keyword>
<feature type="chain" id="PRO_5017539914" description="Secreted protein" evidence="2">
    <location>
        <begin position="23"/>
        <end position="57"/>
    </location>
</feature>
<dbReference type="AlphaFoldDB" id="A0A3D9KX28"/>
<feature type="signal peptide" evidence="2">
    <location>
        <begin position="1"/>
        <end position="22"/>
    </location>
</feature>
<evidence type="ECO:0000313" key="3">
    <source>
        <dbReference type="EMBL" id="RED92827.1"/>
    </source>
</evidence>
<accession>A0A3D9KX28</accession>
<sequence>MKNLFKTLTFVFVVSLIAPACAPDDDFNDMVVASELDQSTTASTNDKEEEQEKPGGN</sequence>
<feature type="region of interest" description="Disordered" evidence="1">
    <location>
        <begin position="37"/>
        <end position="57"/>
    </location>
</feature>
<evidence type="ECO:0000256" key="2">
    <source>
        <dbReference type="SAM" id="SignalP"/>
    </source>
</evidence>
<evidence type="ECO:0008006" key="5">
    <source>
        <dbReference type="Google" id="ProtNLM"/>
    </source>
</evidence>
<evidence type="ECO:0000256" key="1">
    <source>
        <dbReference type="SAM" id="MobiDB-lite"/>
    </source>
</evidence>
<name>A0A3D9KX28_MARFU</name>